<reference evidence="2" key="1">
    <citation type="submission" date="2020-07" db="EMBL/GenBank/DDBJ databases">
        <title>Koleobacter methoxysyntrophicus gen. nov., sp. nov., a novel anaerobic bacterium isolated from deep subsurface oil field and proposal of Koleobacterales ord. nov. in the phylum Firmicutes.</title>
        <authorList>
            <person name="Sakamoto S."/>
            <person name="Tamaki H."/>
        </authorList>
    </citation>
    <scope>NUCLEOTIDE SEQUENCE</scope>
    <source>
        <strain evidence="2">NRmbB1</strain>
    </source>
</reference>
<evidence type="ECO:0000313" key="3">
    <source>
        <dbReference type="Proteomes" id="UP000662904"/>
    </source>
</evidence>
<dbReference type="PANTHER" id="PTHR41309:SF2">
    <property type="entry name" value="MEMBRANE PROTEIN"/>
    <property type="match status" value="1"/>
</dbReference>
<gene>
    <name evidence="2" type="ORF">H0A61_01066</name>
</gene>
<feature type="transmembrane region" description="Helical" evidence="1">
    <location>
        <begin position="38"/>
        <end position="58"/>
    </location>
</feature>
<feature type="transmembrane region" description="Helical" evidence="1">
    <location>
        <begin position="145"/>
        <end position="165"/>
    </location>
</feature>
<dbReference type="Pfam" id="PF13346">
    <property type="entry name" value="ABC2_membrane_5"/>
    <property type="match status" value="1"/>
</dbReference>
<dbReference type="KEGG" id="kme:H0A61_01066"/>
<accession>A0A8A0RKG9</accession>
<dbReference type="RefSeq" id="WP_206708927.1">
    <property type="nucleotide sequence ID" value="NZ_CP059066.1"/>
</dbReference>
<dbReference type="EMBL" id="CP059066">
    <property type="protein sequence ID" value="QSQ08723.1"/>
    <property type="molecule type" value="Genomic_DNA"/>
</dbReference>
<keyword evidence="1" id="KW-1133">Transmembrane helix</keyword>
<evidence type="ECO:0000256" key="1">
    <source>
        <dbReference type="SAM" id="Phobius"/>
    </source>
</evidence>
<dbReference type="PANTHER" id="PTHR41309">
    <property type="entry name" value="MEMBRANE PROTEIN-RELATED"/>
    <property type="match status" value="1"/>
</dbReference>
<keyword evidence="1" id="KW-0472">Membrane</keyword>
<dbReference type="AlphaFoldDB" id="A0A8A0RKG9"/>
<protein>
    <recommendedName>
        <fullName evidence="4">ABC-2 family transporter protein</fullName>
    </recommendedName>
</protein>
<feature type="transmembrane region" description="Helical" evidence="1">
    <location>
        <begin position="79"/>
        <end position="104"/>
    </location>
</feature>
<organism evidence="2 3">
    <name type="scientific">Koleobacter methoxysyntrophicus</name>
    <dbReference type="NCBI Taxonomy" id="2751313"/>
    <lineage>
        <taxon>Bacteria</taxon>
        <taxon>Bacillati</taxon>
        <taxon>Bacillota</taxon>
        <taxon>Clostridia</taxon>
        <taxon>Koleobacterales</taxon>
        <taxon>Koleobacteraceae</taxon>
        <taxon>Koleobacter</taxon>
    </lineage>
</organism>
<proteinExistence type="predicted"/>
<keyword evidence="1" id="KW-0812">Transmembrane</keyword>
<sequence>MINLIIKDFMLQKKYIYFAVGYGVFIFFAFQHAGFNNFIYSMGSIAISYIFIASAINHDEKDNANVVLISLPIKRYRIVLAKYITILTVIALSLAVMGLLGAVFKVVGFPTVVRFINISDAIITFVSVGLLSSVYYPINLKFGSSYLRIFNVFIFMLVFFLPKTIAELLTEYRDSVFVRFITVMKAGLPDWLKVFLAVVTTLFIMVLSFTISVKIYNNKEF</sequence>
<dbReference type="InterPro" id="IPR025699">
    <property type="entry name" value="ABC2_memb-like"/>
</dbReference>
<name>A0A8A0RKG9_9FIRM</name>
<evidence type="ECO:0000313" key="2">
    <source>
        <dbReference type="EMBL" id="QSQ08723.1"/>
    </source>
</evidence>
<keyword evidence="3" id="KW-1185">Reference proteome</keyword>
<dbReference type="Proteomes" id="UP000662904">
    <property type="component" value="Chromosome"/>
</dbReference>
<feature type="transmembrane region" description="Helical" evidence="1">
    <location>
        <begin position="194"/>
        <end position="216"/>
    </location>
</feature>
<feature type="transmembrane region" description="Helical" evidence="1">
    <location>
        <begin position="116"/>
        <end position="138"/>
    </location>
</feature>
<feature type="transmembrane region" description="Helical" evidence="1">
    <location>
        <begin position="15"/>
        <end position="32"/>
    </location>
</feature>
<evidence type="ECO:0008006" key="4">
    <source>
        <dbReference type="Google" id="ProtNLM"/>
    </source>
</evidence>